<dbReference type="Proteomes" id="UP000654075">
    <property type="component" value="Unassembled WGS sequence"/>
</dbReference>
<dbReference type="InterPro" id="IPR036770">
    <property type="entry name" value="Ankyrin_rpt-contain_sf"/>
</dbReference>
<comment type="caution">
    <text evidence="4">The sequence shown here is derived from an EMBL/GenBank/DDBJ whole genome shotgun (WGS) entry which is preliminary data.</text>
</comment>
<dbReference type="AlphaFoldDB" id="A0A813GKK9"/>
<evidence type="ECO:0000313" key="5">
    <source>
        <dbReference type="Proteomes" id="UP000654075"/>
    </source>
</evidence>
<name>A0A813GKK9_POLGL</name>
<dbReference type="PANTHER" id="PTHR24171:SF8">
    <property type="entry name" value="BRCA1-ASSOCIATED RING DOMAIN PROTEIN 1"/>
    <property type="match status" value="1"/>
</dbReference>
<dbReference type="EMBL" id="CAJNNV010028129">
    <property type="protein sequence ID" value="CAE8623212.1"/>
    <property type="molecule type" value="Genomic_DNA"/>
</dbReference>
<feature type="repeat" description="ANK" evidence="3">
    <location>
        <begin position="63"/>
        <end position="95"/>
    </location>
</feature>
<dbReference type="PANTHER" id="PTHR24171">
    <property type="entry name" value="ANKYRIN REPEAT DOMAIN-CONTAINING PROTEIN 39-RELATED"/>
    <property type="match status" value="1"/>
</dbReference>
<dbReference type="SUPFAM" id="SSF48403">
    <property type="entry name" value="Ankyrin repeat"/>
    <property type="match status" value="1"/>
</dbReference>
<dbReference type="SMART" id="SM00248">
    <property type="entry name" value="ANK"/>
    <property type="match status" value="2"/>
</dbReference>
<keyword evidence="5" id="KW-1185">Reference proteome</keyword>
<reference evidence="4" key="1">
    <citation type="submission" date="2021-02" db="EMBL/GenBank/DDBJ databases">
        <authorList>
            <person name="Dougan E. K."/>
            <person name="Rhodes N."/>
            <person name="Thang M."/>
            <person name="Chan C."/>
        </authorList>
    </citation>
    <scope>NUCLEOTIDE SEQUENCE</scope>
</reference>
<dbReference type="OrthoDB" id="428624at2759"/>
<proteinExistence type="predicted"/>
<keyword evidence="1" id="KW-0677">Repeat</keyword>
<dbReference type="Pfam" id="PF12796">
    <property type="entry name" value="Ank_2"/>
    <property type="match status" value="1"/>
</dbReference>
<keyword evidence="2 3" id="KW-0040">ANK repeat</keyword>
<dbReference type="GO" id="GO:0085020">
    <property type="term" value="P:protein K6-linked ubiquitination"/>
    <property type="evidence" value="ECO:0007669"/>
    <property type="project" value="TreeGrafter"/>
</dbReference>
<dbReference type="InterPro" id="IPR002110">
    <property type="entry name" value="Ankyrin_rpt"/>
</dbReference>
<organism evidence="4 5">
    <name type="scientific">Polarella glacialis</name>
    <name type="common">Dinoflagellate</name>
    <dbReference type="NCBI Taxonomy" id="89957"/>
    <lineage>
        <taxon>Eukaryota</taxon>
        <taxon>Sar</taxon>
        <taxon>Alveolata</taxon>
        <taxon>Dinophyceae</taxon>
        <taxon>Suessiales</taxon>
        <taxon>Suessiaceae</taxon>
        <taxon>Polarella</taxon>
    </lineage>
</organism>
<evidence type="ECO:0000256" key="3">
    <source>
        <dbReference type="PROSITE-ProRule" id="PRU00023"/>
    </source>
</evidence>
<evidence type="ECO:0000256" key="1">
    <source>
        <dbReference type="ARBA" id="ARBA00022737"/>
    </source>
</evidence>
<protein>
    <submittedName>
        <fullName evidence="4">Uncharacterized protein</fullName>
    </submittedName>
</protein>
<evidence type="ECO:0000256" key="2">
    <source>
        <dbReference type="ARBA" id="ARBA00023043"/>
    </source>
</evidence>
<gene>
    <name evidence="4" type="ORF">PGLA1383_LOCUS40506</name>
</gene>
<dbReference type="GO" id="GO:0004842">
    <property type="term" value="F:ubiquitin-protein transferase activity"/>
    <property type="evidence" value="ECO:0007669"/>
    <property type="project" value="TreeGrafter"/>
</dbReference>
<accession>A0A813GKK9</accession>
<dbReference type="PROSITE" id="PS50088">
    <property type="entry name" value="ANK_REPEAT"/>
    <property type="match status" value="1"/>
</dbReference>
<sequence length="161" mass="17319">MSADEFFEEAESLNEYLAAVKLGADVNAAGKMPPLLRAMYFATRTLARALVEANADVNVTTESGDTALHLACKEGNKDTVEYLLAKKADVNAKSMDGNTPLDHCQQWRTMSDVLHAAGGVRGISTGSRRNAVHARGDSVLRGLRCAPARRISSFGRAWSGH</sequence>
<dbReference type="Gene3D" id="1.25.40.20">
    <property type="entry name" value="Ankyrin repeat-containing domain"/>
    <property type="match status" value="1"/>
</dbReference>
<dbReference type="PROSITE" id="PS50297">
    <property type="entry name" value="ANK_REP_REGION"/>
    <property type="match status" value="1"/>
</dbReference>
<evidence type="ECO:0000313" key="4">
    <source>
        <dbReference type="EMBL" id="CAE8623212.1"/>
    </source>
</evidence>